<evidence type="ECO:0000313" key="5">
    <source>
        <dbReference type="Proteomes" id="UP000721844"/>
    </source>
</evidence>
<evidence type="ECO:0000256" key="2">
    <source>
        <dbReference type="PIRSR" id="PIRSR037799-1"/>
    </source>
</evidence>
<dbReference type="InterPro" id="IPR017284">
    <property type="entry name" value="Tautomerase_PptA"/>
</dbReference>
<evidence type="ECO:0000313" key="4">
    <source>
        <dbReference type="EMBL" id="MCB8883194.1"/>
    </source>
</evidence>
<dbReference type="PIRSF" id="PIRSF037799">
    <property type="entry name" value="Tautomer_YdcE_prd"/>
    <property type="match status" value="1"/>
</dbReference>
<dbReference type="SUPFAM" id="SSF55331">
    <property type="entry name" value="Tautomerase/MIF"/>
    <property type="match status" value="1"/>
</dbReference>
<organism evidence="4 5">
    <name type="scientific">Acidisoma cellulosilyticum</name>
    <dbReference type="NCBI Taxonomy" id="2802395"/>
    <lineage>
        <taxon>Bacteria</taxon>
        <taxon>Pseudomonadati</taxon>
        <taxon>Pseudomonadota</taxon>
        <taxon>Alphaproteobacteria</taxon>
        <taxon>Acetobacterales</taxon>
        <taxon>Acidocellaceae</taxon>
        <taxon>Acidisoma</taxon>
    </lineage>
</organism>
<accession>A0A963Z601</accession>
<dbReference type="InterPro" id="IPR014347">
    <property type="entry name" value="Tautomerase/MIF_sf"/>
</dbReference>
<protein>
    <submittedName>
        <fullName evidence="4">Tautomerase family protein</fullName>
    </submittedName>
</protein>
<dbReference type="Pfam" id="PF01361">
    <property type="entry name" value="Tautomerase"/>
    <property type="match status" value="1"/>
</dbReference>
<feature type="active site" description="Proton acceptor; via imino nitrogen" evidence="2">
    <location>
        <position position="2"/>
    </location>
</feature>
<gene>
    <name evidence="4" type="ORF">ACELLULO517_23295</name>
</gene>
<dbReference type="InterPro" id="IPR004370">
    <property type="entry name" value="4-OT-like_dom"/>
</dbReference>
<dbReference type="GO" id="GO:0016862">
    <property type="term" value="F:intramolecular oxidoreductase activity, interconverting keto- and enol-groups"/>
    <property type="evidence" value="ECO:0007669"/>
    <property type="project" value="InterPro"/>
</dbReference>
<dbReference type="Gene3D" id="3.30.429.10">
    <property type="entry name" value="Macrophage Migration Inhibitory Factor"/>
    <property type="match status" value="1"/>
</dbReference>
<dbReference type="GO" id="GO:0005737">
    <property type="term" value="C:cytoplasm"/>
    <property type="evidence" value="ECO:0007669"/>
    <property type="project" value="InterPro"/>
</dbReference>
<evidence type="ECO:0000256" key="1">
    <source>
        <dbReference type="ARBA" id="ARBA00023235"/>
    </source>
</evidence>
<keyword evidence="5" id="KW-1185">Reference proteome</keyword>
<feature type="domain" description="4-oxalocrotonate tautomerase-like" evidence="3">
    <location>
        <begin position="2"/>
        <end position="53"/>
    </location>
</feature>
<name>A0A963Z601_9PROT</name>
<comment type="caution">
    <text evidence="4">The sequence shown here is derived from an EMBL/GenBank/DDBJ whole genome shotgun (WGS) entry which is preliminary data.</text>
</comment>
<dbReference type="RefSeq" id="WP_227309848.1">
    <property type="nucleotide sequence ID" value="NZ_JAESVA010000011.1"/>
</dbReference>
<dbReference type="Proteomes" id="UP000721844">
    <property type="component" value="Unassembled WGS sequence"/>
</dbReference>
<evidence type="ECO:0000259" key="3">
    <source>
        <dbReference type="Pfam" id="PF01361"/>
    </source>
</evidence>
<sequence length="76" mass="8354">MPHIIVKIAVGRSDENKHLIATALTKAIMHSAQVPDEALSVSIEDFDPAEWGAKVFKPDIIDKPDLLYKKPGYTPA</sequence>
<dbReference type="AlphaFoldDB" id="A0A963Z601"/>
<proteinExistence type="predicted"/>
<dbReference type="EMBL" id="JAESVA010000011">
    <property type="protein sequence ID" value="MCB8883194.1"/>
    <property type="molecule type" value="Genomic_DNA"/>
</dbReference>
<reference evidence="4 5" key="1">
    <citation type="journal article" date="2021" name="Microorganisms">
        <title>Acidisoma silvae sp. nov. and Acidisomacellulosilytica sp. nov., Two Acidophilic Bacteria Isolated from Decaying Wood, Hydrolyzing Cellulose and Producing Poly-3-hydroxybutyrate.</title>
        <authorList>
            <person name="Mieszkin S."/>
            <person name="Pouder E."/>
            <person name="Uroz S."/>
            <person name="Simon-Colin C."/>
            <person name="Alain K."/>
        </authorList>
    </citation>
    <scope>NUCLEOTIDE SEQUENCE [LARGE SCALE GENOMIC DNA]</scope>
    <source>
        <strain evidence="4 5">HW T5.17</strain>
    </source>
</reference>
<keyword evidence="1" id="KW-0413">Isomerase</keyword>